<dbReference type="NCBIfam" id="NF040563">
    <property type="entry name" value="guided_IscB"/>
    <property type="match status" value="1"/>
</dbReference>
<evidence type="ECO:0000259" key="1">
    <source>
        <dbReference type="SMART" id="SM00507"/>
    </source>
</evidence>
<dbReference type="InterPro" id="IPR025938">
    <property type="entry name" value="RRXRR_dom"/>
</dbReference>
<organism evidence="2 3">
    <name type="scientific">Lactococcus allomyrinae</name>
    <dbReference type="NCBI Taxonomy" id="2419773"/>
    <lineage>
        <taxon>Bacteria</taxon>
        <taxon>Bacillati</taxon>
        <taxon>Bacillota</taxon>
        <taxon>Bacilli</taxon>
        <taxon>Lactobacillales</taxon>
        <taxon>Streptococcaceae</taxon>
        <taxon>Lactococcus</taxon>
    </lineage>
</organism>
<dbReference type="CDD" id="cd00085">
    <property type="entry name" value="HNHc"/>
    <property type="match status" value="1"/>
</dbReference>
<dbReference type="Gene3D" id="1.10.30.50">
    <property type="match status" value="1"/>
</dbReference>
<dbReference type="Pfam" id="PF14239">
    <property type="entry name" value="RRXRR"/>
    <property type="match status" value="1"/>
</dbReference>
<proteinExistence type="predicted"/>
<dbReference type="Pfam" id="PF01844">
    <property type="entry name" value="HNH"/>
    <property type="match status" value="1"/>
</dbReference>
<dbReference type="KEGG" id="lact:D7I46_01155"/>
<dbReference type="InterPro" id="IPR002711">
    <property type="entry name" value="HNH"/>
</dbReference>
<keyword evidence="2" id="KW-0255">Endonuclease</keyword>
<gene>
    <name evidence="2" type="ORF">D7I46_01155</name>
</gene>
<keyword evidence="2" id="KW-0540">Nuclease</keyword>
<dbReference type="Proteomes" id="UP000269374">
    <property type="component" value="Chromosome"/>
</dbReference>
<evidence type="ECO:0000313" key="3">
    <source>
        <dbReference type="Proteomes" id="UP000269374"/>
    </source>
</evidence>
<dbReference type="AlphaFoldDB" id="A0A387B7Z6"/>
<accession>A0A387B7Z6</accession>
<dbReference type="InterPro" id="IPR003615">
    <property type="entry name" value="HNH_nuc"/>
</dbReference>
<keyword evidence="3" id="KW-1185">Reference proteome</keyword>
<keyword evidence="2" id="KW-0378">Hydrolase</keyword>
<dbReference type="GO" id="GO:0003676">
    <property type="term" value="F:nucleic acid binding"/>
    <property type="evidence" value="ECO:0007669"/>
    <property type="project" value="InterPro"/>
</dbReference>
<dbReference type="InterPro" id="IPR047693">
    <property type="entry name" value="RNA-guided_IscB-like"/>
</dbReference>
<dbReference type="SMART" id="SM00507">
    <property type="entry name" value="HNHc"/>
    <property type="match status" value="1"/>
</dbReference>
<dbReference type="GO" id="GO:0004519">
    <property type="term" value="F:endonuclease activity"/>
    <property type="evidence" value="ECO:0007669"/>
    <property type="project" value="UniProtKB-KW"/>
</dbReference>
<protein>
    <submittedName>
        <fullName evidence="2">HNH endonuclease</fullName>
    </submittedName>
</protein>
<reference evidence="2 3" key="1">
    <citation type="submission" date="2018-09" db="EMBL/GenBank/DDBJ databases">
        <title>Genome sequencing of strain 1JSPR-7.</title>
        <authorList>
            <person name="Heo J."/>
            <person name="Kim S.-J."/>
            <person name="Kwon S.-W."/>
        </authorList>
    </citation>
    <scope>NUCLEOTIDE SEQUENCE [LARGE SCALE GENOMIC DNA]</scope>
    <source>
        <strain evidence="2 3">1JSPR-7</strain>
    </source>
</reference>
<dbReference type="EMBL" id="CP032627">
    <property type="protein sequence ID" value="AYF99812.1"/>
    <property type="molecule type" value="Genomic_DNA"/>
</dbReference>
<name>A0A387B7Z6_9LACT</name>
<sequence>MVRRWIKTGQAHWIGRDTIQFDRPIGSETQELTLGINAGYKIIGASVTSETQEYYASETNLRTDIVKNLSTKRQYRRSRRNHKTRYRQARFDNRVKSKHKGWLASSIEVKIDNHVQLIRKLIKKLPITNIIVEAGQFDIQNLKNPDITGKEYQEGNQLGFANVREYVLARDHHKCQHCKADGLKGIKLHVRHLVSRKVGGNRPDNLIILCENCHAAYHRGEFELKKAPKGYAPASAMSIMRSTLLDRLINEFGDKVETTFGYLVKEARLTIDLPKTSMTDAFVIAGNLMADRLDFQELRKHVRCHNRQLHKAKFLKGGIRKANQAPREVHGFRLFDKVQVENKNWFVFGRRTSGYFDLRSLTGEKLNKGSYSAKKIKLVHRANSVITQYATIAPTGA</sequence>
<dbReference type="GO" id="GO:0008270">
    <property type="term" value="F:zinc ion binding"/>
    <property type="evidence" value="ECO:0007669"/>
    <property type="project" value="InterPro"/>
</dbReference>
<feature type="domain" description="HNH nuclease" evidence="1">
    <location>
        <begin position="162"/>
        <end position="215"/>
    </location>
</feature>
<evidence type="ECO:0000313" key="2">
    <source>
        <dbReference type="EMBL" id="AYF99812.1"/>
    </source>
</evidence>
<dbReference type="RefSeq" id="WP_120771201.1">
    <property type="nucleotide sequence ID" value="NZ_CP032627.1"/>
</dbReference>
<dbReference type="OrthoDB" id="9811997at2"/>